<reference evidence="1 2" key="1">
    <citation type="submission" date="2017-09" db="EMBL/GenBank/DDBJ databases">
        <title>Large-scale bioinformatics analysis of Bacillus genomes uncovers conserved roles of natural products in bacterial physiology.</title>
        <authorList>
            <consortium name="Agbiome Team Llc"/>
            <person name="Bleich R.M."/>
            <person name="Grubbs K.J."/>
            <person name="Santa Maria K.C."/>
            <person name="Allen S.E."/>
            <person name="Farag S."/>
            <person name="Shank E.A."/>
            <person name="Bowers A."/>
        </authorList>
    </citation>
    <scope>NUCLEOTIDE SEQUENCE [LARGE SCALE GENOMIC DNA]</scope>
    <source>
        <strain evidence="1 2">AFS040105</strain>
    </source>
</reference>
<protein>
    <submittedName>
        <fullName evidence="1">Uncharacterized protein</fullName>
    </submittedName>
</protein>
<dbReference type="EMBL" id="NUMG01000002">
    <property type="protein sequence ID" value="PGU07384.1"/>
    <property type="molecule type" value="Genomic_DNA"/>
</dbReference>
<sequence length="74" mass="8482">MLFSYYTVGEIRNLAFSYKTIKRRMKRKIFIIKRLFRFGTAFSFIHHDRNAASASIDSVASSIGGLCNPALTFK</sequence>
<accession>A0A2A8J545</accession>
<dbReference type="OrthoDB" id="2729610at2"/>
<comment type="caution">
    <text evidence="1">The sequence shown here is derived from an EMBL/GenBank/DDBJ whole genome shotgun (WGS) entry which is preliminary data.</text>
</comment>
<organism evidence="1 2">
    <name type="scientific">Bacillus cereus</name>
    <dbReference type="NCBI Taxonomy" id="1396"/>
    <lineage>
        <taxon>Bacteria</taxon>
        <taxon>Bacillati</taxon>
        <taxon>Bacillota</taxon>
        <taxon>Bacilli</taxon>
        <taxon>Bacillales</taxon>
        <taxon>Bacillaceae</taxon>
        <taxon>Bacillus</taxon>
        <taxon>Bacillus cereus group</taxon>
    </lineage>
</organism>
<dbReference type="Proteomes" id="UP000225766">
    <property type="component" value="Unassembled WGS sequence"/>
</dbReference>
<evidence type="ECO:0000313" key="2">
    <source>
        <dbReference type="Proteomes" id="UP000225766"/>
    </source>
</evidence>
<gene>
    <name evidence="1" type="ORF">COD19_02310</name>
</gene>
<name>A0A2A8J545_BACCE</name>
<evidence type="ECO:0000313" key="1">
    <source>
        <dbReference type="EMBL" id="PGU07384.1"/>
    </source>
</evidence>
<dbReference type="AlphaFoldDB" id="A0A2A8J545"/>
<proteinExistence type="predicted"/>